<accession>A0A4Z2JD85</accession>
<comment type="caution">
    <text evidence="1">The sequence shown here is derived from an EMBL/GenBank/DDBJ whole genome shotgun (WGS) entry which is preliminary data.</text>
</comment>
<dbReference type="Proteomes" id="UP000314294">
    <property type="component" value="Unassembled WGS sequence"/>
</dbReference>
<dbReference type="EMBL" id="SRLO01000011">
    <property type="protein sequence ID" value="TNN87242.1"/>
    <property type="molecule type" value="Genomic_DNA"/>
</dbReference>
<sequence length="106" mass="11901">MARRSSPMLSYCRLRRLNILRTSSESRICWTSGCAAPEPHTTFSSIIRTREPAETIGIQSTLFRRNTHSSMFIQACSSDLRGGLTRSTFRVTPHPNGEAAVQHHVL</sequence>
<evidence type="ECO:0000313" key="1">
    <source>
        <dbReference type="EMBL" id="TNN87242.1"/>
    </source>
</evidence>
<dbReference type="AlphaFoldDB" id="A0A4Z2JD85"/>
<proteinExistence type="predicted"/>
<gene>
    <name evidence="1" type="ORF">EYF80_002444</name>
</gene>
<evidence type="ECO:0000313" key="2">
    <source>
        <dbReference type="Proteomes" id="UP000314294"/>
    </source>
</evidence>
<reference evidence="1 2" key="1">
    <citation type="submission" date="2019-03" db="EMBL/GenBank/DDBJ databases">
        <title>First draft genome of Liparis tanakae, snailfish: a comprehensive survey of snailfish specific genes.</title>
        <authorList>
            <person name="Kim W."/>
            <person name="Song I."/>
            <person name="Jeong J.-H."/>
            <person name="Kim D."/>
            <person name="Kim S."/>
            <person name="Ryu S."/>
            <person name="Song J.Y."/>
            <person name="Lee S.K."/>
        </authorList>
    </citation>
    <scope>NUCLEOTIDE SEQUENCE [LARGE SCALE GENOMIC DNA]</scope>
    <source>
        <tissue evidence="1">Muscle</tissue>
    </source>
</reference>
<name>A0A4Z2JD85_9TELE</name>
<organism evidence="1 2">
    <name type="scientific">Liparis tanakae</name>
    <name type="common">Tanaka's snailfish</name>
    <dbReference type="NCBI Taxonomy" id="230148"/>
    <lineage>
        <taxon>Eukaryota</taxon>
        <taxon>Metazoa</taxon>
        <taxon>Chordata</taxon>
        <taxon>Craniata</taxon>
        <taxon>Vertebrata</taxon>
        <taxon>Euteleostomi</taxon>
        <taxon>Actinopterygii</taxon>
        <taxon>Neopterygii</taxon>
        <taxon>Teleostei</taxon>
        <taxon>Neoteleostei</taxon>
        <taxon>Acanthomorphata</taxon>
        <taxon>Eupercaria</taxon>
        <taxon>Perciformes</taxon>
        <taxon>Cottioidei</taxon>
        <taxon>Cottales</taxon>
        <taxon>Liparidae</taxon>
        <taxon>Liparis</taxon>
    </lineage>
</organism>
<keyword evidence="2" id="KW-1185">Reference proteome</keyword>
<protein>
    <submittedName>
        <fullName evidence="1">Uncharacterized protein</fullName>
    </submittedName>
</protein>